<dbReference type="Proteomes" id="UP000623467">
    <property type="component" value="Unassembled WGS sequence"/>
</dbReference>
<gene>
    <name evidence="2" type="ORF">MSAN_00665200</name>
</gene>
<name>A0A8H6Z0C7_9AGAR</name>
<feature type="chain" id="PRO_5034809165" evidence="1">
    <location>
        <begin position="33"/>
        <end position="144"/>
    </location>
</feature>
<protein>
    <submittedName>
        <fullName evidence="2">Uncharacterized protein</fullName>
    </submittedName>
</protein>
<accession>A0A8H6Z0C7</accession>
<dbReference type="AlphaFoldDB" id="A0A8H6Z0C7"/>
<proteinExistence type="predicted"/>
<reference evidence="2" key="1">
    <citation type="submission" date="2020-05" db="EMBL/GenBank/DDBJ databases">
        <title>Mycena genomes resolve the evolution of fungal bioluminescence.</title>
        <authorList>
            <person name="Tsai I.J."/>
        </authorList>
    </citation>
    <scope>NUCLEOTIDE SEQUENCE</scope>
    <source>
        <strain evidence="2">160909Yilan</strain>
    </source>
</reference>
<evidence type="ECO:0000256" key="1">
    <source>
        <dbReference type="SAM" id="SignalP"/>
    </source>
</evidence>
<keyword evidence="3" id="KW-1185">Reference proteome</keyword>
<dbReference type="EMBL" id="JACAZH010000004">
    <property type="protein sequence ID" value="KAF7370338.1"/>
    <property type="molecule type" value="Genomic_DNA"/>
</dbReference>
<organism evidence="2 3">
    <name type="scientific">Mycena sanguinolenta</name>
    <dbReference type="NCBI Taxonomy" id="230812"/>
    <lineage>
        <taxon>Eukaryota</taxon>
        <taxon>Fungi</taxon>
        <taxon>Dikarya</taxon>
        <taxon>Basidiomycota</taxon>
        <taxon>Agaricomycotina</taxon>
        <taxon>Agaricomycetes</taxon>
        <taxon>Agaricomycetidae</taxon>
        <taxon>Agaricales</taxon>
        <taxon>Marasmiineae</taxon>
        <taxon>Mycenaceae</taxon>
        <taxon>Mycena</taxon>
    </lineage>
</organism>
<evidence type="ECO:0000313" key="2">
    <source>
        <dbReference type="EMBL" id="KAF7370338.1"/>
    </source>
</evidence>
<sequence>MPDSTSIYLSLRSPLFWNVLTIALSLIPTVDVQYGGIGVVVLNNEIKLAEELLSSAGFPEYARIIFEVDEICCKLLQERLSIQSDLLEKHHASWIIHLQKMRAIWEKLNQCEHRVLTLRTVTLVGGNVVMDIWLLTHLVTAVHY</sequence>
<comment type="caution">
    <text evidence="2">The sequence shown here is derived from an EMBL/GenBank/DDBJ whole genome shotgun (WGS) entry which is preliminary data.</text>
</comment>
<evidence type="ECO:0000313" key="3">
    <source>
        <dbReference type="Proteomes" id="UP000623467"/>
    </source>
</evidence>
<dbReference type="OrthoDB" id="2977946at2759"/>
<feature type="signal peptide" evidence="1">
    <location>
        <begin position="1"/>
        <end position="32"/>
    </location>
</feature>
<keyword evidence="1" id="KW-0732">Signal</keyword>